<dbReference type="AlphaFoldDB" id="A0A6P1BHW8"/>
<gene>
    <name evidence="2" type="ORF">FNJ47_19785</name>
</gene>
<dbReference type="PANTHER" id="PTHR43135:SF3">
    <property type="entry name" value="ALPHA-D-RIBOSE 1-METHYLPHOSPHONATE 5-TRIPHOSPHATE DIPHOSPHATASE"/>
    <property type="match status" value="1"/>
</dbReference>
<dbReference type="NCBIfam" id="NF011990">
    <property type="entry name" value="PRK15446.2-6"/>
    <property type="match status" value="1"/>
</dbReference>
<protein>
    <submittedName>
        <fullName evidence="2">Alpha-D-ribose 1-methylphosphonate 5-triphosphate diphosphatase</fullName>
        <ecNumber evidence="2">3.6.1.63</ecNumber>
    </submittedName>
</protein>
<dbReference type="EMBL" id="VKHP01000076">
    <property type="protein sequence ID" value="NEU98008.1"/>
    <property type="molecule type" value="Genomic_DNA"/>
</dbReference>
<feature type="non-terminal residue" evidence="2">
    <location>
        <position position="1"/>
    </location>
</feature>
<dbReference type="RefSeq" id="WP_163155924.1">
    <property type="nucleotide sequence ID" value="NZ_VKHP01000076.1"/>
</dbReference>
<dbReference type="Pfam" id="PF07969">
    <property type="entry name" value="Amidohydro_3"/>
    <property type="match status" value="1"/>
</dbReference>
<dbReference type="PANTHER" id="PTHR43135">
    <property type="entry name" value="ALPHA-D-RIBOSE 1-METHYLPHOSPHONATE 5-TRIPHOSPHATE DIPHOSPHATASE"/>
    <property type="match status" value="1"/>
</dbReference>
<name>A0A6P1BHW8_9BRAD</name>
<dbReference type="SUPFAM" id="SSF51556">
    <property type="entry name" value="Metallo-dependent hydrolases"/>
    <property type="match status" value="1"/>
</dbReference>
<evidence type="ECO:0000313" key="3">
    <source>
        <dbReference type="Proteomes" id="UP000468531"/>
    </source>
</evidence>
<reference evidence="2 3" key="1">
    <citation type="journal article" date="2020" name="Arch. Microbiol.">
        <title>Bradyrhizobium uaiense sp. nov., a new highly efficient cowpea symbiont.</title>
        <authorList>
            <person name="Cabral Michel D."/>
            <person name="Azarias Guimaraes A."/>
            <person name="Martins da Costa E."/>
            <person name="Soares de Carvalho T."/>
            <person name="Balsanelli E."/>
            <person name="Willems A."/>
            <person name="Maltempi de Souza E."/>
            <person name="de Souza Moreira F.M."/>
        </authorList>
    </citation>
    <scope>NUCLEOTIDE SEQUENCE [LARGE SCALE GENOMIC DNA]</scope>
    <source>
        <strain evidence="2 3">UFLA 03-164</strain>
    </source>
</reference>
<proteinExistence type="predicted"/>
<keyword evidence="2" id="KW-0378">Hydrolase</keyword>
<dbReference type="InterPro" id="IPR032466">
    <property type="entry name" value="Metal_Hydrolase"/>
</dbReference>
<dbReference type="Gene3D" id="2.30.40.10">
    <property type="entry name" value="Urease, subunit C, domain 1"/>
    <property type="match status" value="1"/>
</dbReference>
<evidence type="ECO:0000313" key="2">
    <source>
        <dbReference type="EMBL" id="NEU98008.1"/>
    </source>
</evidence>
<dbReference type="InterPro" id="IPR013108">
    <property type="entry name" value="Amidohydro_3"/>
</dbReference>
<dbReference type="NCBIfam" id="NF011984">
    <property type="entry name" value="PRK15446.1-5"/>
    <property type="match status" value="1"/>
</dbReference>
<dbReference type="EC" id="3.6.1.63" evidence="2"/>
<evidence type="ECO:0000259" key="1">
    <source>
        <dbReference type="Pfam" id="PF07969"/>
    </source>
</evidence>
<dbReference type="Proteomes" id="UP000468531">
    <property type="component" value="Unassembled WGS sequence"/>
</dbReference>
<dbReference type="InterPro" id="IPR051781">
    <property type="entry name" value="Metallo-dep_Hydrolase"/>
</dbReference>
<feature type="domain" description="Amidohydrolase 3" evidence="1">
    <location>
        <begin position="202"/>
        <end position="291"/>
    </location>
</feature>
<dbReference type="Gene3D" id="3.20.20.140">
    <property type="entry name" value="Metal-dependent hydrolases"/>
    <property type="match status" value="1"/>
</dbReference>
<organism evidence="2 3">
    <name type="scientific">Bradyrhizobium uaiense</name>
    <dbReference type="NCBI Taxonomy" id="2594946"/>
    <lineage>
        <taxon>Bacteria</taxon>
        <taxon>Pseudomonadati</taxon>
        <taxon>Pseudomonadota</taxon>
        <taxon>Alphaproteobacteria</taxon>
        <taxon>Hyphomicrobiales</taxon>
        <taxon>Nitrobacteraceae</taxon>
        <taxon>Bradyrhizobium</taxon>
    </lineage>
</organism>
<comment type="caution">
    <text evidence="2">The sequence shown here is derived from an EMBL/GenBank/DDBJ whole genome shotgun (WGS) entry which is preliminary data.</text>
</comment>
<keyword evidence="3" id="KW-1185">Reference proteome</keyword>
<dbReference type="GO" id="GO:0016810">
    <property type="term" value="F:hydrolase activity, acting on carbon-nitrogen (but not peptide) bonds"/>
    <property type="evidence" value="ECO:0007669"/>
    <property type="project" value="InterPro"/>
</dbReference>
<dbReference type="InterPro" id="IPR011059">
    <property type="entry name" value="Metal-dep_hydrolase_composite"/>
</dbReference>
<accession>A0A6P1BHW8</accession>
<sequence>SGITTMFDSFGLVGEEFDSDRNTALGRMLQGMEEAANEGLLRADHFIHLRCEIIEPDIVQRFAALQEHPKLKLVSLMDHTPGQRTFPDPRKWKMHQKRRTGASDAELDTILAARQEARDQYATVNRRAVADICRAKGIVVASHDDTTLDHILEAEQLGNSISEFPTTHLAAAEARRRDIRVVMGAPNLVRGGSHIGNLSASECATSGLLDILASDYVPASLLHAAFLLTEETVGWSLPKAIATVTTSPAACVGLNDRGEIGPGKRADLLRVRVHNGLPVIRSVWRGGQPVY</sequence>